<evidence type="ECO:0000256" key="1">
    <source>
        <dbReference type="SAM" id="Phobius"/>
    </source>
</evidence>
<gene>
    <name evidence="2" type="ORF">AWB65_06465</name>
</gene>
<feature type="transmembrane region" description="Helical" evidence="1">
    <location>
        <begin position="73"/>
        <end position="91"/>
    </location>
</feature>
<name>A0A158JFR4_9BURK</name>
<dbReference type="EMBL" id="FCNW02000084">
    <property type="protein sequence ID" value="SAL67190.1"/>
    <property type="molecule type" value="Genomic_DNA"/>
</dbReference>
<sequence length="96" mass="10244">MNMFGLALRKPTFWEITLTAAGCTLLLVVTLVVCLAFGYAPDTTTKVVFSVSLAWGSLCNVLGIRVLEGERHILLLVGGCAFLNLIALGLIDAMTT</sequence>
<keyword evidence="1" id="KW-0472">Membrane</keyword>
<protein>
    <submittedName>
        <fullName evidence="2">Uncharacterized protein</fullName>
    </submittedName>
</protein>
<accession>A0A158JFR4</accession>
<comment type="caution">
    <text evidence="2">The sequence shown here is derived from an EMBL/GenBank/DDBJ whole genome shotgun (WGS) entry which is preliminary data.</text>
</comment>
<keyword evidence="1" id="KW-1133">Transmembrane helix</keyword>
<feature type="transmembrane region" description="Helical" evidence="1">
    <location>
        <begin position="12"/>
        <end position="41"/>
    </location>
</feature>
<evidence type="ECO:0000313" key="2">
    <source>
        <dbReference type="EMBL" id="SAL67190.1"/>
    </source>
</evidence>
<keyword evidence="3" id="KW-1185">Reference proteome</keyword>
<evidence type="ECO:0000313" key="3">
    <source>
        <dbReference type="Proteomes" id="UP000054977"/>
    </source>
</evidence>
<dbReference type="Proteomes" id="UP000054977">
    <property type="component" value="Unassembled WGS sequence"/>
</dbReference>
<dbReference type="AlphaFoldDB" id="A0A158JFR4"/>
<keyword evidence="1" id="KW-0812">Transmembrane</keyword>
<proteinExistence type="predicted"/>
<reference evidence="2" key="1">
    <citation type="submission" date="2016-01" db="EMBL/GenBank/DDBJ databases">
        <authorList>
            <person name="Peeters C."/>
        </authorList>
    </citation>
    <scope>NUCLEOTIDE SEQUENCE [LARGE SCALE GENOMIC DNA]</scope>
    <source>
        <strain evidence="2">LMG 22934</strain>
    </source>
</reference>
<organism evidence="2 3">
    <name type="scientific">Caballeronia humi</name>
    <dbReference type="NCBI Taxonomy" id="326474"/>
    <lineage>
        <taxon>Bacteria</taxon>
        <taxon>Pseudomonadati</taxon>
        <taxon>Pseudomonadota</taxon>
        <taxon>Betaproteobacteria</taxon>
        <taxon>Burkholderiales</taxon>
        <taxon>Burkholderiaceae</taxon>
        <taxon>Caballeronia</taxon>
    </lineage>
</organism>